<evidence type="ECO:0000259" key="10">
    <source>
        <dbReference type="SMART" id="SM00387"/>
    </source>
</evidence>
<dbReference type="InterPro" id="IPR050482">
    <property type="entry name" value="Sensor_HK_TwoCompSys"/>
</dbReference>
<dbReference type="Gene3D" id="1.20.5.1930">
    <property type="match status" value="1"/>
</dbReference>
<keyword evidence="5" id="KW-0547">Nucleotide-binding</keyword>
<keyword evidence="9" id="KW-0472">Membrane</keyword>
<keyword evidence="7" id="KW-0067">ATP-binding</keyword>
<feature type="transmembrane region" description="Helical" evidence="9">
    <location>
        <begin position="112"/>
        <end position="129"/>
    </location>
</feature>
<keyword evidence="12" id="KW-1185">Reference proteome</keyword>
<dbReference type="EMBL" id="BJNH01000102">
    <property type="protein sequence ID" value="GEC29043.1"/>
    <property type="molecule type" value="Genomic_DNA"/>
</dbReference>
<evidence type="ECO:0000256" key="1">
    <source>
        <dbReference type="ARBA" id="ARBA00000085"/>
    </source>
</evidence>
<proteinExistence type="predicted"/>
<evidence type="ECO:0000256" key="8">
    <source>
        <dbReference type="ARBA" id="ARBA00023012"/>
    </source>
</evidence>
<evidence type="ECO:0000256" key="6">
    <source>
        <dbReference type="ARBA" id="ARBA00022777"/>
    </source>
</evidence>
<feature type="transmembrane region" description="Helical" evidence="9">
    <location>
        <begin position="164"/>
        <end position="186"/>
    </location>
</feature>
<accession>A0ABQ0S7Y7</accession>
<dbReference type="GO" id="GO:0016301">
    <property type="term" value="F:kinase activity"/>
    <property type="evidence" value="ECO:0007669"/>
    <property type="project" value="UniProtKB-KW"/>
</dbReference>
<comment type="catalytic activity">
    <reaction evidence="1">
        <text>ATP + protein L-histidine = ADP + protein N-phospho-L-histidine.</text>
        <dbReference type="EC" id="2.7.13.3"/>
    </reaction>
</comment>
<feature type="transmembrane region" description="Helical" evidence="9">
    <location>
        <begin position="58"/>
        <end position="76"/>
    </location>
</feature>
<feature type="transmembrane region" description="Helical" evidence="9">
    <location>
        <begin position="88"/>
        <end position="105"/>
    </location>
</feature>
<evidence type="ECO:0000256" key="3">
    <source>
        <dbReference type="ARBA" id="ARBA00022553"/>
    </source>
</evidence>
<dbReference type="EC" id="2.7.13.3" evidence="2"/>
<keyword evidence="4" id="KW-0808">Transferase</keyword>
<gene>
    <name evidence="11" type="ORF">PSA01_60720</name>
</gene>
<evidence type="ECO:0000256" key="4">
    <source>
        <dbReference type="ARBA" id="ARBA00022679"/>
    </source>
</evidence>
<feature type="domain" description="Histidine kinase/HSP90-like ATPase" evidence="10">
    <location>
        <begin position="353"/>
        <end position="447"/>
    </location>
</feature>
<keyword evidence="3" id="KW-0597">Phosphoprotein</keyword>
<keyword evidence="8" id="KW-0902">Two-component regulatory system</keyword>
<keyword evidence="6 11" id="KW-0418">Kinase</keyword>
<dbReference type="CDD" id="cd16917">
    <property type="entry name" value="HATPase_UhpB-NarQ-NarX-like"/>
    <property type="match status" value="1"/>
</dbReference>
<name>A0ABQ0S7Y7_9PSEU</name>
<dbReference type="Pfam" id="PF07730">
    <property type="entry name" value="HisKA_3"/>
    <property type="match status" value="1"/>
</dbReference>
<sequence>MPAAGRRCRVPGTGCPILGTMSPPAAEPDPVPGRGRLPERFDALLTAAGLIGPFRRDCALGVLVAGMMALVVGLLATGVDPDVAFDPPGLAALLVLTTAQGLLLALRRTTPVLCLGLVVGMQVVVFAAVPPDLTLRGPAPLIAAYTCGVLLAPRRAARLVPAAALVESIGFVALLFPVPSVGALIVPASAQLISAALTYGAATLIGAYIAARRGYVALLRARAAEAERAQRARTDDAVRRERSRMARELHDVAAHHLSGMVVQAAMVERLVDRDPEQARRIAGRVREQGRETLRDLRMVVGALRDPGSTGQAPEDDAPVPGLAALDRLVATTRELGTPVTVERRGEIPELPPIADVAGHRVVQEALANAREHAPGAAVRIVLERVSDELRIEIVNDAPDVPPTGPGEGRGFGLVGMRERAQLVGARFEAGPTGPGGWRVCLALRVEPEAAP</sequence>
<dbReference type="PANTHER" id="PTHR24421">
    <property type="entry name" value="NITRATE/NITRITE SENSOR PROTEIN NARX-RELATED"/>
    <property type="match status" value="1"/>
</dbReference>
<dbReference type="InterPro" id="IPR011712">
    <property type="entry name" value="Sig_transdc_His_kin_sub3_dim/P"/>
</dbReference>
<evidence type="ECO:0000313" key="12">
    <source>
        <dbReference type="Proteomes" id="UP000320693"/>
    </source>
</evidence>
<evidence type="ECO:0000256" key="9">
    <source>
        <dbReference type="SAM" id="Phobius"/>
    </source>
</evidence>
<dbReference type="Proteomes" id="UP000320693">
    <property type="component" value="Unassembled WGS sequence"/>
</dbReference>
<dbReference type="SMART" id="SM00387">
    <property type="entry name" value="HATPase_c"/>
    <property type="match status" value="1"/>
</dbReference>
<dbReference type="InterPro" id="IPR036890">
    <property type="entry name" value="HATPase_C_sf"/>
</dbReference>
<evidence type="ECO:0000313" key="11">
    <source>
        <dbReference type="EMBL" id="GEC29043.1"/>
    </source>
</evidence>
<comment type="caution">
    <text evidence="11">The sequence shown here is derived from an EMBL/GenBank/DDBJ whole genome shotgun (WGS) entry which is preliminary data.</text>
</comment>
<dbReference type="Gene3D" id="3.30.565.10">
    <property type="entry name" value="Histidine kinase-like ATPase, C-terminal domain"/>
    <property type="match status" value="1"/>
</dbReference>
<dbReference type="SUPFAM" id="SSF55874">
    <property type="entry name" value="ATPase domain of HSP90 chaperone/DNA topoisomerase II/histidine kinase"/>
    <property type="match status" value="1"/>
</dbReference>
<organism evidence="11 12">
    <name type="scientific">Pseudonocardia saturnea</name>
    <dbReference type="NCBI Taxonomy" id="33909"/>
    <lineage>
        <taxon>Bacteria</taxon>
        <taxon>Bacillati</taxon>
        <taxon>Actinomycetota</taxon>
        <taxon>Actinomycetes</taxon>
        <taxon>Pseudonocardiales</taxon>
        <taxon>Pseudonocardiaceae</taxon>
        <taxon>Pseudonocardia</taxon>
    </lineage>
</organism>
<evidence type="ECO:0000256" key="2">
    <source>
        <dbReference type="ARBA" id="ARBA00012438"/>
    </source>
</evidence>
<evidence type="ECO:0000256" key="7">
    <source>
        <dbReference type="ARBA" id="ARBA00022840"/>
    </source>
</evidence>
<protein>
    <recommendedName>
        <fullName evidence="2">histidine kinase</fullName>
        <ecNumber evidence="2">2.7.13.3</ecNumber>
    </recommendedName>
</protein>
<keyword evidence="9" id="KW-0812">Transmembrane</keyword>
<dbReference type="InterPro" id="IPR003594">
    <property type="entry name" value="HATPase_dom"/>
</dbReference>
<feature type="transmembrane region" description="Helical" evidence="9">
    <location>
        <begin position="192"/>
        <end position="211"/>
    </location>
</feature>
<evidence type="ECO:0000256" key="5">
    <source>
        <dbReference type="ARBA" id="ARBA00022741"/>
    </source>
</evidence>
<keyword evidence="9" id="KW-1133">Transmembrane helix</keyword>
<reference evidence="11 12" key="1">
    <citation type="submission" date="2019-06" db="EMBL/GenBank/DDBJ databases">
        <title>Whole genome shotgun sequence of Pseudonocardia saturnea NBRC 14499.</title>
        <authorList>
            <person name="Hosoyama A."/>
            <person name="Uohara A."/>
            <person name="Ohji S."/>
            <person name="Ichikawa N."/>
        </authorList>
    </citation>
    <scope>NUCLEOTIDE SEQUENCE [LARGE SCALE GENOMIC DNA]</scope>
    <source>
        <strain evidence="11 12">NBRC 14499</strain>
    </source>
</reference>
<dbReference type="PANTHER" id="PTHR24421:SF10">
    <property type="entry name" value="NITRATE_NITRITE SENSOR PROTEIN NARQ"/>
    <property type="match status" value="1"/>
</dbReference>
<dbReference type="Pfam" id="PF02518">
    <property type="entry name" value="HATPase_c"/>
    <property type="match status" value="1"/>
</dbReference>